<keyword evidence="1 3" id="KW-0560">Oxidoreductase</keyword>
<accession>A0AA41QFE1</accession>
<keyword evidence="7" id="KW-1185">Reference proteome</keyword>
<comment type="subunit">
    <text evidence="3">Homotetramer.</text>
</comment>
<keyword evidence="2 3" id="KW-0520">NAD</keyword>
<evidence type="ECO:0000256" key="2">
    <source>
        <dbReference type="ARBA" id="ARBA00023027"/>
    </source>
</evidence>
<dbReference type="SUPFAM" id="SSF51735">
    <property type="entry name" value="NAD(P)-binding Rossmann-fold domains"/>
    <property type="match status" value="1"/>
</dbReference>
<evidence type="ECO:0000256" key="1">
    <source>
        <dbReference type="ARBA" id="ARBA00023002"/>
    </source>
</evidence>
<name>A0AA41QFE1_9MICO</name>
<protein>
    <recommendedName>
        <fullName evidence="3">Inositol 2-dehydrogenase</fullName>
        <ecNumber evidence="3">1.1.1.18</ecNumber>
    </recommendedName>
    <alternativeName>
        <fullName evidence="3">Myo-inositol 2-dehydrogenase</fullName>
        <shortName evidence="3">MI 2-dehydrogenase</shortName>
    </alternativeName>
</protein>
<sequence>MQDEDLRVAVVGAGIMGGDHISRLTNKVSGARVVSVVEPDDGRAASALLTAPGARQRATIEDALGHDDIDAVIVANPGPFHEATLLPCLEAGIPTLCEKPLTPDSLGALRVMEAEQRAGRPLIQVGFMRRFDAEYRQLRELVQSGDAGALLALHCAHRNVATPPGYVESMLITDSVVHEIDVVAWLADEPITAVEVKKPRRNSRAPEGLREPQLVLLETASGVLADVEINVNCGFGYQVTTDAVFESALASIGRTTGITQWRDGRMIAAEHTTYTTRFEAAYDVEVQRWVDATRRGVIDGPTTWDGYLAAVVCEAALEAQASGRRVEVAYVDRPAFYAA</sequence>
<evidence type="ECO:0000313" key="6">
    <source>
        <dbReference type="EMBL" id="MCF4122449.1"/>
    </source>
</evidence>
<comment type="catalytic activity">
    <reaction evidence="3">
        <text>myo-inositol + NAD(+) = scyllo-inosose + NADH + H(+)</text>
        <dbReference type="Rhea" id="RHEA:16949"/>
        <dbReference type="ChEBI" id="CHEBI:15378"/>
        <dbReference type="ChEBI" id="CHEBI:17268"/>
        <dbReference type="ChEBI" id="CHEBI:17811"/>
        <dbReference type="ChEBI" id="CHEBI:57540"/>
        <dbReference type="ChEBI" id="CHEBI:57945"/>
        <dbReference type="EC" id="1.1.1.18"/>
    </reaction>
</comment>
<dbReference type="GO" id="GO:0000166">
    <property type="term" value="F:nucleotide binding"/>
    <property type="evidence" value="ECO:0007669"/>
    <property type="project" value="InterPro"/>
</dbReference>
<comment type="caution">
    <text evidence="6">The sequence shown here is derived from an EMBL/GenBank/DDBJ whole genome shotgun (WGS) entry which is preliminary data.</text>
</comment>
<dbReference type="Gene3D" id="3.40.50.720">
    <property type="entry name" value="NAD(P)-binding Rossmann-like Domain"/>
    <property type="match status" value="1"/>
</dbReference>
<dbReference type="Pfam" id="PF22725">
    <property type="entry name" value="GFO_IDH_MocA_C3"/>
    <property type="match status" value="1"/>
</dbReference>
<comment type="function">
    <text evidence="3">Involved in the oxidation of myo-inositol (MI) to 2-keto-myo-inositol (2KMI or 2-inosose).</text>
</comment>
<proteinExistence type="inferred from homology"/>
<evidence type="ECO:0000259" key="5">
    <source>
        <dbReference type="Pfam" id="PF22725"/>
    </source>
</evidence>
<dbReference type="RefSeq" id="WP_236090242.1">
    <property type="nucleotide sequence ID" value="NZ_JAKGSG010000042.1"/>
</dbReference>
<dbReference type="PANTHER" id="PTHR43593:SF1">
    <property type="entry name" value="INOSITOL 2-DEHYDROGENASE"/>
    <property type="match status" value="1"/>
</dbReference>
<dbReference type="EC" id="1.1.1.18" evidence="3"/>
<dbReference type="InterPro" id="IPR000683">
    <property type="entry name" value="Gfo/Idh/MocA-like_OxRdtase_N"/>
</dbReference>
<feature type="domain" description="Gfo/Idh/MocA-like oxidoreductase N-terminal" evidence="4">
    <location>
        <begin position="6"/>
        <end position="126"/>
    </location>
</feature>
<dbReference type="HAMAP" id="MF_01671">
    <property type="entry name" value="IolG"/>
    <property type="match status" value="1"/>
</dbReference>
<organism evidence="6 7">
    <name type="scientific">Antribacter soli</name>
    <dbReference type="NCBI Taxonomy" id="2910976"/>
    <lineage>
        <taxon>Bacteria</taxon>
        <taxon>Bacillati</taxon>
        <taxon>Actinomycetota</taxon>
        <taxon>Actinomycetes</taxon>
        <taxon>Micrococcales</taxon>
        <taxon>Promicromonosporaceae</taxon>
        <taxon>Antribacter</taxon>
    </lineage>
</organism>
<dbReference type="InterPro" id="IPR055170">
    <property type="entry name" value="GFO_IDH_MocA-like_dom"/>
</dbReference>
<evidence type="ECO:0000313" key="7">
    <source>
        <dbReference type="Proteomes" id="UP001165405"/>
    </source>
</evidence>
<gene>
    <name evidence="3" type="primary">iolG</name>
    <name evidence="6" type="ORF">L1785_15835</name>
</gene>
<dbReference type="Proteomes" id="UP001165405">
    <property type="component" value="Unassembled WGS sequence"/>
</dbReference>
<dbReference type="Gene3D" id="3.30.360.10">
    <property type="entry name" value="Dihydrodipicolinate Reductase, domain 2"/>
    <property type="match status" value="1"/>
</dbReference>
<comment type="similarity">
    <text evidence="3">Belongs to the Gfo/Idh/MocA family.</text>
</comment>
<dbReference type="InterPro" id="IPR050424">
    <property type="entry name" value="Gfo-Idh-MocA_inositol_DH"/>
</dbReference>
<dbReference type="SUPFAM" id="SSF55347">
    <property type="entry name" value="Glyceraldehyde-3-phosphate dehydrogenase-like, C-terminal domain"/>
    <property type="match status" value="1"/>
</dbReference>
<dbReference type="EMBL" id="JAKGSG010000042">
    <property type="protein sequence ID" value="MCF4122449.1"/>
    <property type="molecule type" value="Genomic_DNA"/>
</dbReference>
<feature type="domain" description="GFO/IDH/MocA-like oxidoreductase" evidence="5">
    <location>
        <begin position="135"/>
        <end position="242"/>
    </location>
</feature>
<dbReference type="InterPro" id="IPR023794">
    <property type="entry name" value="MI/DCI_dehydrogenase"/>
</dbReference>
<dbReference type="PANTHER" id="PTHR43593">
    <property type="match status" value="1"/>
</dbReference>
<dbReference type="InterPro" id="IPR036291">
    <property type="entry name" value="NAD(P)-bd_dom_sf"/>
</dbReference>
<dbReference type="AlphaFoldDB" id="A0AA41QFE1"/>
<dbReference type="Pfam" id="PF01408">
    <property type="entry name" value="GFO_IDH_MocA"/>
    <property type="match status" value="1"/>
</dbReference>
<dbReference type="GO" id="GO:0050112">
    <property type="term" value="F:inositol 2-dehydrogenase (NAD+) activity"/>
    <property type="evidence" value="ECO:0007669"/>
    <property type="project" value="UniProtKB-UniRule"/>
</dbReference>
<dbReference type="GO" id="GO:0019310">
    <property type="term" value="P:inositol catabolic process"/>
    <property type="evidence" value="ECO:0007669"/>
    <property type="project" value="UniProtKB-UniRule"/>
</dbReference>
<evidence type="ECO:0000256" key="3">
    <source>
        <dbReference type="HAMAP-Rule" id="MF_01671"/>
    </source>
</evidence>
<evidence type="ECO:0000259" key="4">
    <source>
        <dbReference type="Pfam" id="PF01408"/>
    </source>
</evidence>
<reference evidence="6" key="1">
    <citation type="submission" date="2022-01" db="EMBL/GenBank/DDBJ databases">
        <title>Antribacter sp. nov., isolated from Guizhou of China.</title>
        <authorList>
            <person name="Chengliang C."/>
            <person name="Ya Z."/>
        </authorList>
    </citation>
    <scope>NUCLEOTIDE SEQUENCE</scope>
    <source>
        <strain evidence="6">KLBMP 9083</strain>
    </source>
</reference>